<evidence type="ECO:0000256" key="2">
    <source>
        <dbReference type="ARBA" id="ARBA00022448"/>
    </source>
</evidence>
<comment type="caution">
    <text evidence="9">The sequence shown here is derived from an EMBL/GenBank/DDBJ whole genome shotgun (WGS) entry which is preliminary data.</text>
</comment>
<dbReference type="InterPro" id="IPR000515">
    <property type="entry name" value="MetI-like"/>
</dbReference>
<evidence type="ECO:0000259" key="8">
    <source>
        <dbReference type="PROSITE" id="PS50928"/>
    </source>
</evidence>
<name>A0A3R9R936_9CREN</name>
<feature type="transmembrane region" description="Helical" evidence="7">
    <location>
        <begin position="21"/>
        <end position="41"/>
    </location>
</feature>
<feature type="transmembrane region" description="Helical" evidence="7">
    <location>
        <begin position="79"/>
        <end position="97"/>
    </location>
</feature>
<dbReference type="GO" id="GO:0005886">
    <property type="term" value="C:plasma membrane"/>
    <property type="evidence" value="ECO:0007669"/>
    <property type="project" value="UniProtKB-SubCell"/>
</dbReference>
<keyword evidence="10" id="KW-1185">Reference proteome</keyword>
<keyword evidence="2 7" id="KW-0813">Transport</keyword>
<dbReference type="OrthoDB" id="101513at2157"/>
<dbReference type="PROSITE" id="PS50928">
    <property type="entry name" value="ABC_TM1"/>
    <property type="match status" value="1"/>
</dbReference>
<dbReference type="GO" id="GO:0055085">
    <property type="term" value="P:transmembrane transport"/>
    <property type="evidence" value="ECO:0007669"/>
    <property type="project" value="InterPro"/>
</dbReference>
<proteinExistence type="inferred from homology"/>
<reference evidence="9 10" key="1">
    <citation type="submission" date="2018-10" db="EMBL/GenBank/DDBJ databases">
        <title>Co-occurring genomic capacity for anaerobic methane metabolism and dissimilatory sulfite reduction discovered in the Korarchaeota.</title>
        <authorList>
            <person name="Mckay L.J."/>
            <person name="Dlakic M."/>
            <person name="Fields M.W."/>
            <person name="Delmont T.O."/>
            <person name="Eren A.M."/>
            <person name="Jay Z.J."/>
            <person name="Klingelsmith K.B."/>
            <person name="Rusch D.B."/>
            <person name="Inskeep W.P."/>
        </authorList>
    </citation>
    <scope>NUCLEOTIDE SEQUENCE [LARGE SCALE GENOMIC DNA]</scope>
    <source>
        <strain evidence="9 10">MDKW</strain>
    </source>
</reference>
<dbReference type="PANTHER" id="PTHR30151:SF0">
    <property type="entry name" value="ABC TRANSPORTER PERMEASE PROTEIN MJ0413-RELATED"/>
    <property type="match status" value="1"/>
</dbReference>
<dbReference type="Gene3D" id="1.10.3720.10">
    <property type="entry name" value="MetI-like"/>
    <property type="match status" value="1"/>
</dbReference>
<dbReference type="CDD" id="cd06261">
    <property type="entry name" value="TM_PBP2"/>
    <property type="match status" value="1"/>
</dbReference>
<feature type="transmembrane region" description="Helical" evidence="7">
    <location>
        <begin position="135"/>
        <end position="154"/>
    </location>
</feature>
<feature type="transmembrane region" description="Helical" evidence="7">
    <location>
        <begin position="109"/>
        <end position="129"/>
    </location>
</feature>
<dbReference type="PANTHER" id="PTHR30151">
    <property type="entry name" value="ALKANE SULFONATE ABC TRANSPORTER-RELATED, MEMBRANE SUBUNIT"/>
    <property type="match status" value="1"/>
</dbReference>
<keyword evidence="4 7" id="KW-0812">Transmembrane</keyword>
<keyword evidence="3" id="KW-1003">Cell membrane</keyword>
<feature type="transmembrane region" description="Helical" evidence="7">
    <location>
        <begin position="198"/>
        <end position="220"/>
    </location>
</feature>
<dbReference type="Pfam" id="PF00528">
    <property type="entry name" value="BPD_transp_1"/>
    <property type="match status" value="1"/>
</dbReference>
<dbReference type="SUPFAM" id="SSF161098">
    <property type="entry name" value="MetI-like"/>
    <property type="match status" value="1"/>
</dbReference>
<keyword evidence="6 7" id="KW-0472">Membrane</keyword>
<dbReference type="RefSeq" id="WP_125670470.1">
    <property type="nucleotide sequence ID" value="NZ_RCOS01000030.1"/>
</dbReference>
<keyword evidence="5 7" id="KW-1133">Transmembrane helix</keyword>
<dbReference type="Proteomes" id="UP000277582">
    <property type="component" value="Unassembled WGS sequence"/>
</dbReference>
<comment type="subcellular location">
    <subcellularLocation>
        <location evidence="1 7">Cell membrane</location>
        <topology evidence="1 7">Multi-pass membrane protein</topology>
    </subcellularLocation>
</comment>
<evidence type="ECO:0000256" key="7">
    <source>
        <dbReference type="RuleBase" id="RU363032"/>
    </source>
</evidence>
<evidence type="ECO:0000256" key="5">
    <source>
        <dbReference type="ARBA" id="ARBA00022989"/>
    </source>
</evidence>
<protein>
    <submittedName>
        <fullName evidence="9">ABC transporter permease subunit</fullName>
    </submittedName>
</protein>
<organism evidence="9 10">
    <name type="scientific">Candidatus Methanodesulfokora washburnensis</name>
    <dbReference type="NCBI Taxonomy" id="2478471"/>
    <lineage>
        <taxon>Archaea</taxon>
        <taxon>Thermoproteota</taxon>
        <taxon>Candidatus Korarchaeia</taxon>
        <taxon>Candidatus Korarchaeia incertae sedis</taxon>
        <taxon>Candidatus Methanodesulfokora</taxon>
    </lineage>
</organism>
<feature type="domain" description="ABC transmembrane type-1" evidence="8">
    <location>
        <begin position="64"/>
        <end position="249"/>
    </location>
</feature>
<gene>
    <name evidence="9" type="ORF">D6D85_02430</name>
</gene>
<accession>A0A3R9R936</accession>
<evidence type="ECO:0000256" key="3">
    <source>
        <dbReference type="ARBA" id="ARBA00022475"/>
    </source>
</evidence>
<evidence type="ECO:0000256" key="1">
    <source>
        <dbReference type="ARBA" id="ARBA00004651"/>
    </source>
</evidence>
<evidence type="ECO:0000256" key="6">
    <source>
        <dbReference type="ARBA" id="ARBA00023136"/>
    </source>
</evidence>
<evidence type="ECO:0000313" key="10">
    <source>
        <dbReference type="Proteomes" id="UP000277582"/>
    </source>
</evidence>
<dbReference type="InterPro" id="IPR035906">
    <property type="entry name" value="MetI-like_sf"/>
</dbReference>
<evidence type="ECO:0000313" key="9">
    <source>
        <dbReference type="EMBL" id="RSN77696.1"/>
    </source>
</evidence>
<comment type="similarity">
    <text evidence="7">Belongs to the binding-protein-dependent transport system permease family.</text>
</comment>
<dbReference type="AlphaFoldDB" id="A0A3R9R936"/>
<evidence type="ECO:0000256" key="4">
    <source>
        <dbReference type="ARBA" id="ARBA00022692"/>
    </source>
</evidence>
<dbReference type="EMBL" id="RCOS01000030">
    <property type="protein sequence ID" value="RSN77696.1"/>
    <property type="molecule type" value="Genomic_DNA"/>
</dbReference>
<sequence length="262" mass="29421">MERRIYSEGSIRNRRGRFLEPIGWILSIFTMLLLWSLLSFMNREIVPDPVSSFAYMLQLKSYDLIENISITLANSVEGFLIALLLSMLLLSASHASSIVKSIINSMNTVLQSVSVLVWTIIFVLIFGVLSRMPSILVTAVTVLPVMLSNLVTSLENVDKRYLEMVRILGANWKQELVEVVIPSSIPYLISASRAGFGLALRISVVAEAFGSNGGIGFMIIHSYNLMDTKGVFSWSLVLVILMIAIDQLVLRPAERYMMRWRI</sequence>
<feature type="transmembrane region" description="Helical" evidence="7">
    <location>
        <begin position="232"/>
        <end position="250"/>
    </location>
</feature>